<dbReference type="RefSeq" id="WP_257533416.1">
    <property type="nucleotide sequence ID" value="NZ_JANKAS010000024.1"/>
</dbReference>
<dbReference type="PANTHER" id="PTHR10000:SF8">
    <property type="entry name" value="HAD SUPERFAMILY HYDROLASE-LIKE, TYPE 3"/>
    <property type="match status" value="1"/>
</dbReference>
<dbReference type="NCBIfam" id="TIGR00099">
    <property type="entry name" value="Cof-subfamily"/>
    <property type="match status" value="1"/>
</dbReference>
<dbReference type="Proteomes" id="UP001205748">
    <property type="component" value="Unassembled WGS sequence"/>
</dbReference>
<dbReference type="NCBIfam" id="TIGR01484">
    <property type="entry name" value="HAD-SF-IIB"/>
    <property type="match status" value="1"/>
</dbReference>
<dbReference type="PANTHER" id="PTHR10000">
    <property type="entry name" value="PHOSPHOSERINE PHOSPHATASE"/>
    <property type="match status" value="1"/>
</dbReference>
<proteinExistence type="predicted"/>
<dbReference type="Pfam" id="PF08282">
    <property type="entry name" value="Hydrolase_3"/>
    <property type="match status" value="1"/>
</dbReference>
<sequence>MIKMIVTDLDETLLKTDKTISQYTIDIIKKVRNQGIKFIFATARGSSTRNLIPYELFDGYVLMNGAKAYIDNRLIYDKTIPANIFIPFLQNLSDNGLKVAAEINDMHYANFNVKEKWNYIDNFIITDYRGVAGSADKLYGIIESPYQIDLINSILPDELYLNFSRDSLAMIMHKEGKKINGVLEIARKFNISKNYIIAFGDDINDREMLLNCGVSVAMGNSIEDIKDITDYICDINDNDGVAKWLEENILG</sequence>
<evidence type="ECO:0000313" key="2">
    <source>
        <dbReference type="Proteomes" id="UP001205748"/>
    </source>
</evidence>
<dbReference type="GO" id="GO:0000287">
    <property type="term" value="F:magnesium ion binding"/>
    <property type="evidence" value="ECO:0007669"/>
    <property type="project" value="TreeGrafter"/>
</dbReference>
<dbReference type="InterPro" id="IPR023214">
    <property type="entry name" value="HAD_sf"/>
</dbReference>
<protein>
    <submittedName>
        <fullName evidence="1">HAD family hydrolase</fullName>
    </submittedName>
</protein>
<dbReference type="InterPro" id="IPR006379">
    <property type="entry name" value="HAD-SF_hydro_IIB"/>
</dbReference>
<comment type="caution">
    <text evidence="1">The sequence shown here is derived from an EMBL/GenBank/DDBJ whole genome shotgun (WGS) entry which is preliminary data.</text>
</comment>
<reference evidence="1" key="1">
    <citation type="submission" date="2022-07" db="EMBL/GenBank/DDBJ databases">
        <title>Enhanced cultured diversity of the mouse gut microbiota enables custom-made synthetic communities.</title>
        <authorList>
            <person name="Afrizal A."/>
        </authorList>
    </citation>
    <scope>NUCLEOTIDE SEQUENCE</scope>
    <source>
        <strain evidence="1">DSM 28593</strain>
    </source>
</reference>
<keyword evidence="2" id="KW-1185">Reference proteome</keyword>
<dbReference type="AlphaFoldDB" id="A0AAE3L4L4"/>
<dbReference type="GO" id="GO:0005829">
    <property type="term" value="C:cytosol"/>
    <property type="evidence" value="ECO:0007669"/>
    <property type="project" value="TreeGrafter"/>
</dbReference>
<dbReference type="Gene3D" id="3.30.1240.10">
    <property type="match status" value="1"/>
</dbReference>
<dbReference type="GO" id="GO:0016791">
    <property type="term" value="F:phosphatase activity"/>
    <property type="evidence" value="ECO:0007669"/>
    <property type="project" value="UniProtKB-ARBA"/>
</dbReference>
<gene>
    <name evidence="1" type="ORF">NSA47_14850</name>
</gene>
<organism evidence="1 2">
    <name type="scientific">Irregularibacter muris</name>
    <dbReference type="NCBI Taxonomy" id="1796619"/>
    <lineage>
        <taxon>Bacteria</taxon>
        <taxon>Bacillati</taxon>
        <taxon>Bacillota</taxon>
        <taxon>Clostridia</taxon>
        <taxon>Eubacteriales</taxon>
        <taxon>Eubacteriaceae</taxon>
        <taxon>Irregularibacter</taxon>
    </lineage>
</organism>
<keyword evidence="1" id="KW-0378">Hydrolase</keyword>
<dbReference type="EMBL" id="JANKAS010000024">
    <property type="protein sequence ID" value="MCR1900243.1"/>
    <property type="molecule type" value="Genomic_DNA"/>
</dbReference>
<name>A0AAE3L4L4_9FIRM</name>
<dbReference type="SUPFAM" id="SSF56784">
    <property type="entry name" value="HAD-like"/>
    <property type="match status" value="1"/>
</dbReference>
<dbReference type="InterPro" id="IPR000150">
    <property type="entry name" value="Cof"/>
</dbReference>
<accession>A0AAE3L4L4</accession>
<evidence type="ECO:0000313" key="1">
    <source>
        <dbReference type="EMBL" id="MCR1900243.1"/>
    </source>
</evidence>
<dbReference type="InterPro" id="IPR036412">
    <property type="entry name" value="HAD-like_sf"/>
</dbReference>
<dbReference type="Gene3D" id="3.40.50.1000">
    <property type="entry name" value="HAD superfamily/HAD-like"/>
    <property type="match status" value="1"/>
</dbReference>